<dbReference type="InterPro" id="IPR026057">
    <property type="entry name" value="TBL_C"/>
</dbReference>
<dbReference type="Proteomes" id="UP001515480">
    <property type="component" value="Unassembled WGS sequence"/>
</dbReference>
<organism evidence="4 5">
    <name type="scientific">Prymnesium parvum</name>
    <name type="common">Toxic golden alga</name>
    <dbReference type="NCBI Taxonomy" id="97485"/>
    <lineage>
        <taxon>Eukaryota</taxon>
        <taxon>Haptista</taxon>
        <taxon>Haptophyta</taxon>
        <taxon>Prymnesiophyceae</taxon>
        <taxon>Prymnesiales</taxon>
        <taxon>Prymnesiaceae</taxon>
        <taxon>Prymnesium</taxon>
    </lineage>
</organism>
<feature type="domain" description="Trichome birefringence-like C-terminal" evidence="3">
    <location>
        <begin position="107"/>
        <end position="384"/>
    </location>
</feature>
<keyword evidence="5" id="KW-1185">Reference proteome</keyword>
<protein>
    <recommendedName>
        <fullName evidence="3">Trichome birefringence-like C-terminal domain-containing protein</fullName>
    </recommendedName>
</protein>
<name>A0AB34K6E4_PRYPA</name>
<comment type="similarity">
    <text evidence="1">Belongs to the PC-esterase family. TBL subfamily.</text>
</comment>
<gene>
    <name evidence="4" type="ORF">AB1Y20_000976</name>
</gene>
<dbReference type="EMBL" id="JBGBPQ010000001">
    <property type="protein sequence ID" value="KAL1530054.1"/>
    <property type="molecule type" value="Genomic_DNA"/>
</dbReference>
<dbReference type="AlphaFoldDB" id="A0AB34K6E4"/>
<proteinExistence type="inferred from homology"/>
<evidence type="ECO:0000256" key="1">
    <source>
        <dbReference type="ARBA" id="ARBA00007727"/>
    </source>
</evidence>
<dbReference type="InterPro" id="IPR029962">
    <property type="entry name" value="TBL"/>
</dbReference>
<evidence type="ECO:0000313" key="5">
    <source>
        <dbReference type="Proteomes" id="UP001515480"/>
    </source>
</evidence>
<dbReference type="PANTHER" id="PTHR32285">
    <property type="entry name" value="PROTEIN TRICHOME BIREFRINGENCE-LIKE 9-RELATED"/>
    <property type="match status" value="1"/>
</dbReference>
<evidence type="ECO:0000259" key="3">
    <source>
        <dbReference type="Pfam" id="PF13839"/>
    </source>
</evidence>
<evidence type="ECO:0000256" key="2">
    <source>
        <dbReference type="SAM" id="MobiDB-lite"/>
    </source>
</evidence>
<reference evidence="4 5" key="1">
    <citation type="journal article" date="2024" name="Science">
        <title>Giant polyketide synthase enzymes in the biosynthesis of giant marine polyether toxins.</title>
        <authorList>
            <person name="Fallon T.R."/>
            <person name="Shende V.V."/>
            <person name="Wierzbicki I.H."/>
            <person name="Pendleton A.L."/>
            <person name="Watervoot N.F."/>
            <person name="Auber R.P."/>
            <person name="Gonzalez D.J."/>
            <person name="Wisecaver J.H."/>
            <person name="Moore B.S."/>
        </authorList>
    </citation>
    <scope>NUCLEOTIDE SEQUENCE [LARGE SCALE GENOMIC DNA]</scope>
    <source>
        <strain evidence="4 5">12B1</strain>
    </source>
</reference>
<feature type="region of interest" description="Disordered" evidence="2">
    <location>
        <begin position="1"/>
        <end position="36"/>
    </location>
</feature>
<dbReference type="PANTHER" id="PTHR32285:SF48">
    <property type="entry name" value="PROTEIN TRICHOME BIREFRINGENCE-LIKE 19"/>
    <property type="match status" value="1"/>
</dbReference>
<sequence length="388" mass="43811">MKHAAPLHPGAQLAARGGHSSHLAGKRPSAQGDTASCLSRKAWTRGRWVYNPSMRPPYVEQDANAAKGNPQSLKMRRSPMCAPHLQQSWRWEWDSNSAECAFEHPNHTRFCARLRGRRILLYGDSLTQQLFVSLASLASNSSTASRPDECVRVKPLECIRLCDGSCLLCHRLRFGLALDYLGHHLASLEECSVNPSSVAHLNETFSPPCIQSFDLVLLQEFAHWVGSDGAIKVEECLRKRGLPDATQRAQSHILKLYRGQMHRNAAFLRNATRSWKARVFFRTAIPGYPPADVLVPDTLHSAPPLFVAPRPNTTWAYEFSRREVSQWNHHLWERMNAIAKHAYHENGLHVLDTEIAMLQRVDGHLDPLHYCLPGPPDFTSQVLFNFLL</sequence>
<comment type="caution">
    <text evidence="4">The sequence shown here is derived from an EMBL/GenBank/DDBJ whole genome shotgun (WGS) entry which is preliminary data.</text>
</comment>
<dbReference type="GO" id="GO:0016413">
    <property type="term" value="F:O-acetyltransferase activity"/>
    <property type="evidence" value="ECO:0007669"/>
    <property type="project" value="InterPro"/>
</dbReference>
<dbReference type="Pfam" id="PF13839">
    <property type="entry name" value="PC-Esterase"/>
    <property type="match status" value="1"/>
</dbReference>
<accession>A0AB34K6E4</accession>
<evidence type="ECO:0000313" key="4">
    <source>
        <dbReference type="EMBL" id="KAL1530054.1"/>
    </source>
</evidence>